<organism evidence="7 8">
    <name type="scientific">Pediococcus pentosaceus</name>
    <dbReference type="NCBI Taxonomy" id="1255"/>
    <lineage>
        <taxon>Bacteria</taxon>
        <taxon>Bacillati</taxon>
        <taxon>Bacillota</taxon>
        <taxon>Bacilli</taxon>
        <taxon>Lactobacillales</taxon>
        <taxon>Lactobacillaceae</taxon>
        <taxon>Pediococcus</taxon>
    </lineage>
</organism>
<evidence type="ECO:0000256" key="3">
    <source>
        <dbReference type="ARBA" id="ARBA00022692"/>
    </source>
</evidence>
<dbReference type="PANTHER" id="PTHR30250">
    <property type="entry name" value="PST FAMILY PREDICTED COLANIC ACID TRANSPORTER"/>
    <property type="match status" value="1"/>
</dbReference>
<protein>
    <submittedName>
        <fullName evidence="7">Putative membrane protein YabM</fullName>
    </submittedName>
</protein>
<evidence type="ECO:0000256" key="4">
    <source>
        <dbReference type="ARBA" id="ARBA00022989"/>
    </source>
</evidence>
<comment type="subcellular location">
    <subcellularLocation>
        <location evidence="1">Cell membrane</location>
        <topology evidence="1">Multi-pass membrane protein</topology>
    </subcellularLocation>
</comment>
<keyword evidence="5 6" id="KW-0472">Membrane</keyword>
<evidence type="ECO:0000256" key="5">
    <source>
        <dbReference type="ARBA" id="ARBA00023136"/>
    </source>
</evidence>
<proteinExistence type="predicted"/>
<evidence type="ECO:0000256" key="6">
    <source>
        <dbReference type="SAM" id="Phobius"/>
    </source>
</evidence>
<keyword evidence="2" id="KW-1003">Cell membrane</keyword>
<name>A0A1Y0VLQ0_PEDPE</name>
<keyword evidence="3 6" id="KW-0812">Transmembrane</keyword>
<sequence>MKNSSAKKVMRGALILSIASIVAKILSAVYRVPLQNLVGNTGFYVYQQIYPIYGIGMTFALNGFPIFISKIIAEEPEEEKGYV</sequence>
<evidence type="ECO:0000256" key="1">
    <source>
        <dbReference type="ARBA" id="ARBA00004651"/>
    </source>
</evidence>
<dbReference type="Proteomes" id="UP000196118">
    <property type="component" value="Chromosome"/>
</dbReference>
<dbReference type="PANTHER" id="PTHR30250:SF29">
    <property type="entry name" value="POLYSACCHARIDE BIOSYNTHESIS PROTEIN C-TERMINAL DOMAIN-CONTAINING PROTEIN"/>
    <property type="match status" value="1"/>
</dbReference>
<dbReference type="GO" id="GO:0005886">
    <property type="term" value="C:plasma membrane"/>
    <property type="evidence" value="ECO:0007669"/>
    <property type="project" value="UniProtKB-SubCell"/>
</dbReference>
<gene>
    <name evidence="7" type="ORF">S100892_00490</name>
</gene>
<dbReference type="AlphaFoldDB" id="A0A1Y0VLQ0"/>
<dbReference type="Pfam" id="PF01943">
    <property type="entry name" value="Polysacc_synt"/>
    <property type="match status" value="1"/>
</dbReference>
<dbReference type="InterPro" id="IPR050833">
    <property type="entry name" value="Poly_Biosynth_Transport"/>
</dbReference>
<evidence type="ECO:0000313" key="7">
    <source>
        <dbReference type="EMBL" id="ARW19095.1"/>
    </source>
</evidence>
<reference evidence="7 8" key="1">
    <citation type="submission" date="2017-05" db="EMBL/GenBank/DDBJ databases">
        <title>Genome sequence of Pediococcus pentosaceus strain SRCM100892.</title>
        <authorList>
            <person name="Cho S.H."/>
        </authorList>
    </citation>
    <scope>NUCLEOTIDE SEQUENCE [LARGE SCALE GENOMIC DNA]</scope>
    <source>
        <strain evidence="7 8">SRCM100892</strain>
    </source>
</reference>
<evidence type="ECO:0000313" key="8">
    <source>
        <dbReference type="Proteomes" id="UP000196118"/>
    </source>
</evidence>
<keyword evidence="4 6" id="KW-1133">Transmembrane helix</keyword>
<feature type="transmembrane region" description="Helical" evidence="6">
    <location>
        <begin position="51"/>
        <end position="73"/>
    </location>
</feature>
<evidence type="ECO:0000256" key="2">
    <source>
        <dbReference type="ARBA" id="ARBA00022475"/>
    </source>
</evidence>
<accession>A0A1Y0VLQ0</accession>
<dbReference type="InterPro" id="IPR002797">
    <property type="entry name" value="Polysacc_synth"/>
</dbReference>
<dbReference type="EMBL" id="CP021474">
    <property type="protein sequence ID" value="ARW19095.1"/>
    <property type="molecule type" value="Genomic_DNA"/>
</dbReference>